<accession>A0A939PLF3</accession>
<feature type="transmembrane region" description="Helical" evidence="7">
    <location>
        <begin position="61"/>
        <end position="80"/>
    </location>
</feature>
<keyword evidence="5 7" id="KW-1133">Transmembrane helix</keyword>
<name>A0A939PLF3_9ACTN</name>
<feature type="transmembrane region" description="Helical" evidence="7">
    <location>
        <begin position="453"/>
        <end position="473"/>
    </location>
</feature>
<feature type="transmembrane region" description="Helical" evidence="7">
    <location>
        <begin position="379"/>
        <end position="399"/>
    </location>
</feature>
<sequence length="498" mass="50405">MQPASAVESTTAPPRSALATPRGRLVLVLLCLVAFLDFVDASIVNVALPEMRDDLGFSVQGLQWVPSGYLLTYGGFMLLGGRTADLLGRRPILLAGTTLFAVASLIGGLATTAGVLVAARLGQGVGAAFMLPAALSLLTTTFHHGTDRTKALGAWGGMAGLGSAAGVLFGGLLTEGPGWRWVMLVNLPAAAVVLVGAVRLIDDDRRTARASTFDLPGALLSTGGMLLLVFTLVKAPDVGWGAARTIGGVAGALGLLVAFILVERRGEHPLLPLSLLHIRGLAAANVTQLIGVAGFIAMFFFLTLYMQNVLGYSPIRTGLAYLPVTVGVGFAAGVTPRLVGRIGTRPVIVAGALVAAAGVALLARVPVNGSYLTDLLPGLVVMALGLGAVFVAVTTAANAGVPADKAGSAAALLNASQQLGGALGLAIFTAVATSRTEDLLQAHSEPHAAMTGGFHRALLAAAAFLVAAAFIALRTANAGAHQESLSAASSMSDSDSST</sequence>
<dbReference type="Proteomes" id="UP000669179">
    <property type="component" value="Unassembled WGS sequence"/>
</dbReference>
<dbReference type="InterPro" id="IPR011701">
    <property type="entry name" value="MFS"/>
</dbReference>
<gene>
    <name evidence="9" type="ORF">J4573_45820</name>
</gene>
<dbReference type="Gene3D" id="1.20.1250.20">
    <property type="entry name" value="MFS general substrate transporter like domains"/>
    <property type="match status" value="1"/>
</dbReference>
<feature type="domain" description="Major facilitator superfamily (MFS) profile" evidence="8">
    <location>
        <begin position="26"/>
        <end position="480"/>
    </location>
</feature>
<keyword evidence="4 7" id="KW-0812">Transmembrane</keyword>
<feature type="transmembrane region" description="Helical" evidence="7">
    <location>
        <begin position="92"/>
        <end position="119"/>
    </location>
</feature>
<dbReference type="Pfam" id="PF07690">
    <property type="entry name" value="MFS_1"/>
    <property type="match status" value="1"/>
</dbReference>
<keyword evidence="6 7" id="KW-0472">Membrane</keyword>
<evidence type="ECO:0000256" key="3">
    <source>
        <dbReference type="ARBA" id="ARBA00022475"/>
    </source>
</evidence>
<feature type="transmembrane region" description="Helical" evidence="7">
    <location>
        <begin position="347"/>
        <end position="367"/>
    </location>
</feature>
<dbReference type="Gene3D" id="1.20.1720.10">
    <property type="entry name" value="Multidrug resistance protein D"/>
    <property type="match status" value="1"/>
</dbReference>
<evidence type="ECO:0000256" key="2">
    <source>
        <dbReference type="ARBA" id="ARBA00022448"/>
    </source>
</evidence>
<feature type="transmembrane region" description="Helical" evidence="7">
    <location>
        <begin position="125"/>
        <end position="142"/>
    </location>
</feature>
<feature type="transmembrane region" description="Helical" evidence="7">
    <location>
        <begin position="283"/>
        <end position="306"/>
    </location>
</feature>
<feature type="transmembrane region" description="Helical" evidence="7">
    <location>
        <begin position="25"/>
        <end position="49"/>
    </location>
</feature>
<feature type="transmembrane region" description="Helical" evidence="7">
    <location>
        <begin position="239"/>
        <end position="262"/>
    </location>
</feature>
<dbReference type="GO" id="GO:0022857">
    <property type="term" value="F:transmembrane transporter activity"/>
    <property type="evidence" value="ECO:0007669"/>
    <property type="project" value="InterPro"/>
</dbReference>
<feature type="transmembrane region" description="Helical" evidence="7">
    <location>
        <begin position="154"/>
        <end position="173"/>
    </location>
</feature>
<feature type="transmembrane region" description="Helical" evidence="7">
    <location>
        <begin position="213"/>
        <end position="233"/>
    </location>
</feature>
<evidence type="ECO:0000256" key="6">
    <source>
        <dbReference type="ARBA" id="ARBA00023136"/>
    </source>
</evidence>
<evidence type="ECO:0000256" key="7">
    <source>
        <dbReference type="SAM" id="Phobius"/>
    </source>
</evidence>
<dbReference type="PROSITE" id="PS00216">
    <property type="entry name" value="SUGAR_TRANSPORT_1"/>
    <property type="match status" value="1"/>
</dbReference>
<dbReference type="EMBL" id="JAGEOJ010000026">
    <property type="protein sequence ID" value="MBO2454475.1"/>
    <property type="molecule type" value="Genomic_DNA"/>
</dbReference>
<dbReference type="PRINTS" id="PR01036">
    <property type="entry name" value="TCRTETB"/>
</dbReference>
<dbReference type="PROSITE" id="PS50850">
    <property type="entry name" value="MFS"/>
    <property type="match status" value="1"/>
</dbReference>
<dbReference type="PANTHER" id="PTHR42718:SF46">
    <property type="entry name" value="BLR6921 PROTEIN"/>
    <property type="match status" value="1"/>
</dbReference>
<keyword evidence="3" id="KW-1003">Cell membrane</keyword>
<dbReference type="InterPro" id="IPR036259">
    <property type="entry name" value="MFS_trans_sf"/>
</dbReference>
<evidence type="ECO:0000256" key="5">
    <source>
        <dbReference type="ARBA" id="ARBA00022989"/>
    </source>
</evidence>
<evidence type="ECO:0000256" key="4">
    <source>
        <dbReference type="ARBA" id="ARBA00022692"/>
    </source>
</evidence>
<organism evidence="9 10">
    <name type="scientific">Actinomadura barringtoniae</name>
    <dbReference type="NCBI Taxonomy" id="1427535"/>
    <lineage>
        <taxon>Bacteria</taxon>
        <taxon>Bacillati</taxon>
        <taxon>Actinomycetota</taxon>
        <taxon>Actinomycetes</taxon>
        <taxon>Streptosporangiales</taxon>
        <taxon>Thermomonosporaceae</taxon>
        <taxon>Actinomadura</taxon>
    </lineage>
</organism>
<feature type="transmembrane region" description="Helical" evidence="7">
    <location>
        <begin position="179"/>
        <end position="201"/>
    </location>
</feature>
<dbReference type="PANTHER" id="PTHR42718">
    <property type="entry name" value="MAJOR FACILITATOR SUPERFAMILY MULTIDRUG TRANSPORTER MFSC"/>
    <property type="match status" value="1"/>
</dbReference>
<dbReference type="InterPro" id="IPR020846">
    <property type="entry name" value="MFS_dom"/>
</dbReference>
<dbReference type="SUPFAM" id="SSF103473">
    <property type="entry name" value="MFS general substrate transporter"/>
    <property type="match status" value="2"/>
</dbReference>
<evidence type="ECO:0000313" key="9">
    <source>
        <dbReference type="EMBL" id="MBO2454475.1"/>
    </source>
</evidence>
<dbReference type="InterPro" id="IPR005829">
    <property type="entry name" value="Sugar_transporter_CS"/>
</dbReference>
<keyword evidence="10" id="KW-1185">Reference proteome</keyword>
<dbReference type="GO" id="GO:0005886">
    <property type="term" value="C:plasma membrane"/>
    <property type="evidence" value="ECO:0007669"/>
    <property type="project" value="UniProtKB-SubCell"/>
</dbReference>
<evidence type="ECO:0000256" key="1">
    <source>
        <dbReference type="ARBA" id="ARBA00004651"/>
    </source>
</evidence>
<keyword evidence="2" id="KW-0813">Transport</keyword>
<evidence type="ECO:0000259" key="8">
    <source>
        <dbReference type="PROSITE" id="PS50850"/>
    </source>
</evidence>
<reference evidence="9" key="1">
    <citation type="submission" date="2021-03" db="EMBL/GenBank/DDBJ databases">
        <authorList>
            <person name="Kanchanasin P."/>
            <person name="Saeng-In P."/>
            <person name="Phongsopitanun W."/>
            <person name="Yuki M."/>
            <person name="Kudo T."/>
            <person name="Ohkuma M."/>
            <person name="Tanasupawat S."/>
        </authorList>
    </citation>
    <scope>NUCLEOTIDE SEQUENCE</scope>
    <source>
        <strain evidence="9">GKU 128</strain>
    </source>
</reference>
<dbReference type="AlphaFoldDB" id="A0A939PLF3"/>
<feature type="transmembrane region" description="Helical" evidence="7">
    <location>
        <begin position="411"/>
        <end position="433"/>
    </location>
</feature>
<feature type="transmembrane region" description="Helical" evidence="7">
    <location>
        <begin position="318"/>
        <end position="335"/>
    </location>
</feature>
<dbReference type="RefSeq" id="WP_208262681.1">
    <property type="nucleotide sequence ID" value="NZ_JAGEOJ010000026.1"/>
</dbReference>
<proteinExistence type="predicted"/>
<protein>
    <submittedName>
        <fullName evidence="9">MFS transporter</fullName>
    </submittedName>
</protein>
<dbReference type="CDD" id="cd17321">
    <property type="entry name" value="MFS_MMR_MDR_like"/>
    <property type="match status" value="1"/>
</dbReference>
<evidence type="ECO:0000313" key="10">
    <source>
        <dbReference type="Proteomes" id="UP000669179"/>
    </source>
</evidence>
<comment type="caution">
    <text evidence="9">The sequence shown here is derived from an EMBL/GenBank/DDBJ whole genome shotgun (WGS) entry which is preliminary data.</text>
</comment>
<comment type="subcellular location">
    <subcellularLocation>
        <location evidence="1">Cell membrane</location>
        <topology evidence="1">Multi-pass membrane protein</topology>
    </subcellularLocation>
</comment>